<proteinExistence type="predicted"/>
<feature type="domain" description="ABC transporter" evidence="4">
    <location>
        <begin position="2"/>
        <end position="226"/>
    </location>
</feature>
<comment type="caution">
    <text evidence="5">The sequence shown here is derived from an EMBL/GenBank/DDBJ whole genome shotgun (WGS) entry which is preliminary data.</text>
</comment>
<organism evidence="5 6">
    <name type="scientific">Anseongella ginsenosidimutans</name>
    <dbReference type="NCBI Taxonomy" id="496056"/>
    <lineage>
        <taxon>Bacteria</taxon>
        <taxon>Pseudomonadati</taxon>
        <taxon>Bacteroidota</taxon>
        <taxon>Sphingobacteriia</taxon>
        <taxon>Sphingobacteriales</taxon>
        <taxon>Sphingobacteriaceae</taxon>
        <taxon>Anseongella</taxon>
    </lineage>
</organism>
<dbReference type="Gene3D" id="3.40.50.300">
    <property type="entry name" value="P-loop containing nucleotide triphosphate hydrolases"/>
    <property type="match status" value="1"/>
</dbReference>
<dbReference type="EMBL" id="SMAD01000002">
    <property type="protein sequence ID" value="TCS89101.1"/>
    <property type="molecule type" value="Genomic_DNA"/>
</dbReference>
<dbReference type="SMART" id="SM00382">
    <property type="entry name" value="AAA"/>
    <property type="match status" value="1"/>
</dbReference>
<protein>
    <submittedName>
        <fullName evidence="5">ABC-2 type transport system ATP-binding protein</fullName>
    </submittedName>
</protein>
<dbReference type="SUPFAM" id="SSF52540">
    <property type="entry name" value="P-loop containing nucleoside triphosphate hydrolases"/>
    <property type="match status" value="1"/>
</dbReference>
<keyword evidence="1" id="KW-0813">Transport</keyword>
<reference evidence="5 6" key="1">
    <citation type="submission" date="2019-03" db="EMBL/GenBank/DDBJ databases">
        <title>Genomic Encyclopedia of Type Strains, Phase IV (KMG-IV): sequencing the most valuable type-strain genomes for metagenomic binning, comparative biology and taxonomic classification.</title>
        <authorList>
            <person name="Goeker M."/>
        </authorList>
    </citation>
    <scope>NUCLEOTIDE SEQUENCE [LARGE SCALE GENOMIC DNA]</scope>
    <source>
        <strain evidence="5 6">DSM 21100</strain>
    </source>
</reference>
<dbReference type="InterPro" id="IPR003439">
    <property type="entry name" value="ABC_transporter-like_ATP-bd"/>
</dbReference>
<sequence length="285" mass="32397">MITIEDLYFSYRRKKVICGLNLRLEAGHIYGLMGANGTGKSTLLRCIAGLLFPEHGRMKVLSHRPKERHPALLRQLFIIPEEFYLPDVRIGQFVRYNAPFYPSFSKEQFDSCLEDFGVPYGNTLLKMSYGQKKKVLISFALACNTPLLLMDEPTNGLDITGKRQFRKLIAGTATDERCIVISTHQVKDLDNLIDHILILEEGRMLLDEPAERISRRLQFKISFDREEIETALYSEDSLKGSAIVTSNPDGQEGQFDLELLYNAVTSNKEGVLALFNEEIIQETLS</sequence>
<dbReference type="Pfam" id="PF00005">
    <property type="entry name" value="ABC_tran"/>
    <property type="match status" value="1"/>
</dbReference>
<accession>A0A4R3KVI0</accession>
<dbReference type="PROSITE" id="PS50893">
    <property type="entry name" value="ABC_TRANSPORTER_2"/>
    <property type="match status" value="1"/>
</dbReference>
<dbReference type="RefSeq" id="WP_132128190.1">
    <property type="nucleotide sequence ID" value="NZ_CP042432.1"/>
</dbReference>
<keyword evidence="2" id="KW-0547">Nucleotide-binding</keyword>
<dbReference type="PANTHER" id="PTHR42939:SF1">
    <property type="entry name" value="ABC TRANSPORTER ATP-BINDING PROTEIN ALBC-RELATED"/>
    <property type="match status" value="1"/>
</dbReference>
<dbReference type="GO" id="GO:0005524">
    <property type="term" value="F:ATP binding"/>
    <property type="evidence" value="ECO:0007669"/>
    <property type="project" value="UniProtKB-KW"/>
</dbReference>
<dbReference type="InterPro" id="IPR027417">
    <property type="entry name" value="P-loop_NTPase"/>
</dbReference>
<evidence type="ECO:0000313" key="5">
    <source>
        <dbReference type="EMBL" id="TCS89101.1"/>
    </source>
</evidence>
<evidence type="ECO:0000259" key="4">
    <source>
        <dbReference type="PROSITE" id="PS50893"/>
    </source>
</evidence>
<dbReference type="PANTHER" id="PTHR42939">
    <property type="entry name" value="ABC TRANSPORTER ATP-BINDING PROTEIN ALBC-RELATED"/>
    <property type="match status" value="1"/>
</dbReference>
<gene>
    <name evidence="5" type="ORF">EDD80_102294</name>
</gene>
<dbReference type="InterPro" id="IPR003593">
    <property type="entry name" value="AAA+_ATPase"/>
</dbReference>
<evidence type="ECO:0000313" key="6">
    <source>
        <dbReference type="Proteomes" id="UP000295807"/>
    </source>
</evidence>
<evidence type="ECO:0000256" key="3">
    <source>
        <dbReference type="ARBA" id="ARBA00022840"/>
    </source>
</evidence>
<dbReference type="CDD" id="cd03230">
    <property type="entry name" value="ABC_DR_subfamily_A"/>
    <property type="match status" value="1"/>
</dbReference>
<keyword evidence="3 5" id="KW-0067">ATP-binding</keyword>
<dbReference type="OrthoDB" id="9785229at2"/>
<evidence type="ECO:0000256" key="2">
    <source>
        <dbReference type="ARBA" id="ARBA00022741"/>
    </source>
</evidence>
<dbReference type="AlphaFoldDB" id="A0A4R3KVI0"/>
<dbReference type="InterPro" id="IPR051782">
    <property type="entry name" value="ABC_Transporter_VariousFunc"/>
</dbReference>
<dbReference type="Proteomes" id="UP000295807">
    <property type="component" value="Unassembled WGS sequence"/>
</dbReference>
<evidence type="ECO:0000256" key="1">
    <source>
        <dbReference type="ARBA" id="ARBA00022448"/>
    </source>
</evidence>
<keyword evidence="6" id="KW-1185">Reference proteome</keyword>
<name>A0A4R3KVI0_9SPHI</name>
<dbReference type="GO" id="GO:0016887">
    <property type="term" value="F:ATP hydrolysis activity"/>
    <property type="evidence" value="ECO:0007669"/>
    <property type="project" value="InterPro"/>
</dbReference>